<accession>A0A1E3HVF4</accession>
<evidence type="ECO:0000313" key="3">
    <source>
        <dbReference type="EMBL" id="ODN80310.1"/>
    </source>
</evidence>
<dbReference type="InterPro" id="IPR017438">
    <property type="entry name" value="ATP-NAD_kinase_N"/>
</dbReference>
<dbReference type="GO" id="GO:0001727">
    <property type="term" value="F:lipid kinase activity"/>
    <property type="evidence" value="ECO:0007669"/>
    <property type="project" value="TreeGrafter"/>
</dbReference>
<name>A0A1E3HVF4_9TREE</name>
<feature type="domain" description="DAGKc" evidence="2">
    <location>
        <begin position="1"/>
        <end position="148"/>
    </location>
</feature>
<sequence length="474" mass="50415">MSSPLHIIVNPAAGAGNGPQFIDNHVAPLLDHLNVPFQIHTTEAPAHAGDLGLAILSAHQAAGTLEPIRVIVVGGDGTTHELIEGLQGNVINERKGSTRWELFILPFGTANALYSSLYPPGSPLPDTTFLTSLPTPISEDVIKHILPLIAYLSPQKDAKPFPLPITLTTLNPPASASAPPAKAIPTHVVLSTSLHAAILDTSEKLRASQPGTARFKVAAQESAGVFFNADATLFPVHAAGGVGNVEQWDPKTDSWVTPYTLGEPKGAGSEWTVSGPFAYFLSTASVDRLEPAFVISPKTSLRPSPPASSSTSATHAPTSLENQNQYIHLTILRPLRDPFVSSLPPPQRSATWSQRAFEVLAKAYHAGSHINLTYPVSAAGEVGSESWASEVKGEGEVVVELFRCGGFDWVPLFSQSSVVEDKRDEEEEGVDKDRARLVCADGALHWIPQGGKAEIRLSVPGSDSGRDGGFFIWA</sequence>
<proteinExistence type="predicted"/>
<dbReference type="GO" id="GO:0005737">
    <property type="term" value="C:cytoplasm"/>
    <property type="evidence" value="ECO:0007669"/>
    <property type="project" value="TreeGrafter"/>
</dbReference>
<dbReference type="PANTHER" id="PTHR12358:SF105">
    <property type="entry name" value="DAGKC DOMAIN-CONTAINING PROTEIN"/>
    <property type="match status" value="1"/>
</dbReference>
<gene>
    <name evidence="3" type="ORF">L198_07809</name>
</gene>
<dbReference type="InterPro" id="IPR001206">
    <property type="entry name" value="Diacylglycerol_kinase_cat_dom"/>
</dbReference>
<feature type="compositionally biased region" description="Low complexity" evidence="1">
    <location>
        <begin position="307"/>
        <end position="319"/>
    </location>
</feature>
<dbReference type="GO" id="GO:0016020">
    <property type="term" value="C:membrane"/>
    <property type="evidence" value="ECO:0007669"/>
    <property type="project" value="TreeGrafter"/>
</dbReference>
<comment type="caution">
    <text evidence="3">The sequence shown here is derived from an EMBL/GenBank/DDBJ whole genome shotgun (WGS) entry which is preliminary data.</text>
</comment>
<evidence type="ECO:0000259" key="2">
    <source>
        <dbReference type="PROSITE" id="PS50146"/>
    </source>
</evidence>
<feature type="region of interest" description="Disordered" evidence="1">
    <location>
        <begin position="297"/>
        <end position="319"/>
    </location>
</feature>
<dbReference type="PROSITE" id="PS50146">
    <property type="entry name" value="DAGK"/>
    <property type="match status" value="1"/>
</dbReference>
<evidence type="ECO:0000313" key="4">
    <source>
        <dbReference type="Proteomes" id="UP000094819"/>
    </source>
</evidence>
<dbReference type="InterPro" id="IPR050187">
    <property type="entry name" value="Lipid_Phosphate_FormReg"/>
</dbReference>
<dbReference type="RefSeq" id="XP_019028214.1">
    <property type="nucleotide sequence ID" value="XM_019179792.1"/>
</dbReference>
<dbReference type="AlphaFoldDB" id="A0A1E3HVF4"/>
<dbReference type="Pfam" id="PF00781">
    <property type="entry name" value="DAGK_cat"/>
    <property type="match status" value="1"/>
</dbReference>
<dbReference type="Proteomes" id="UP000094819">
    <property type="component" value="Unassembled WGS sequence"/>
</dbReference>
<organism evidence="3 4">
    <name type="scientific">Cryptococcus wingfieldii CBS 7118</name>
    <dbReference type="NCBI Taxonomy" id="1295528"/>
    <lineage>
        <taxon>Eukaryota</taxon>
        <taxon>Fungi</taxon>
        <taxon>Dikarya</taxon>
        <taxon>Basidiomycota</taxon>
        <taxon>Agaricomycotina</taxon>
        <taxon>Tremellomycetes</taxon>
        <taxon>Tremellales</taxon>
        <taxon>Cryptococcaceae</taxon>
        <taxon>Cryptococcus</taxon>
    </lineage>
</organism>
<dbReference type="GeneID" id="30197020"/>
<dbReference type="InterPro" id="IPR016064">
    <property type="entry name" value="NAD/diacylglycerol_kinase_sf"/>
</dbReference>
<dbReference type="OrthoDB" id="336240at2759"/>
<keyword evidence="4" id="KW-1185">Reference proteome</keyword>
<dbReference type="GO" id="GO:0046512">
    <property type="term" value="P:sphingosine biosynthetic process"/>
    <property type="evidence" value="ECO:0007669"/>
    <property type="project" value="TreeGrafter"/>
</dbReference>
<dbReference type="Gene3D" id="3.40.50.10330">
    <property type="entry name" value="Probable inorganic polyphosphate/atp-NAD kinase, domain 1"/>
    <property type="match status" value="1"/>
</dbReference>
<dbReference type="PANTHER" id="PTHR12358">
    <property type="entry name" value="SPHINGOSINE KINASE"/>
    <property type="match status" value="1"/>
</dbReference>
<dbReference type="EMBL" id="AWGH01000043">
    <property type="protein sequence ID" value="ODN80310.1"/>
    <property type="molecule type" value="Genomic_DNA"/>
</dbReference>
<protein>
    <recommendedName>
        <fullName evidence="2">DAGKc domain-containing protein</fullName>
    </recommendedName>
</protein>
<dbReference type="SUPFAM" id="SSF111331">
    <property type="entry name" value="NAD kinase/diacylglycerol kinase-like"/>
    <property type="match status" value="1"/>
</dbReference>
<evidence type="ECO:0000256" key="1">
    <source>
        <dbReference type="SAM" id="MobiDB-lite"/>
    </source>
</evidence>
<reference evidence="3 4" key="1">
    <citation type="submission" date="2016-06" db="EMBL/GenBank/DDBJ databases">
        <title>Evolution of pathogenesis and genome organization in the Tremellales.</title>
        <authorList>
            <person name="Cuomo C."/>
            <person name="Litvintseva A."/>
            <person name="Heitman J."/>
            <person name="Chen Y."/>
            <person name="Sun S."/>
            <person name="Springer D."/>
            <person name="Dromer F."/>
            <person name="Young S."/>
            <person name="Zeng Q."/>
            <person name="Chapman S."/>
            <person name="Gujja S."/>
            <person name="Saif S."/>
            <person name="Birren B."/>
        </authorList>
    </citation>
    <scope>NUCLEOTIDE SEQUENCE [LARGE SCALE GENOMIC DNA]</scope>
    <source>
        <strain evidence="3 4">CBS 7118</strain>
    </source>
</reference>